<protein>
    <submittedName>
        <fullName evidence="1">Uncharacterized protein</fullName>
    </submittedName>
</protein>
<comment type="caution">
    <text evidence="1">The sequence shown here is derived from an EMBL/GenBank/DDBJ whole genome shotgun (WGS) entry which is preliminary data.</text>
</comment>
<proteinExistence type="predicted"/>
<sequence length="160" mass="18166">MKPIVLSLLTDVFSKDSSRTKSKTTINRIFITDTDPQSERTIMIEEDEYSIWAYLLQPDMQGIDFDGFICAVIDPKTMKIDPKDATKNGNATPLDATFSNQYSYVKGIKKEDINVSWKPNKIEVLLKKELYLIMDIETKTSYSKALASDCYYGNKLNAPA</sequence>
<organism evidence="1 2">
    <name type="scientific">Aquimarina addita</name>
    <dbReference type="NCBI Taxonomy" id="870485"/>
    <lineage>
        <taxon>Bacteria</taxon>
        <taxon>Pseudomonadati</taxon>
        <taxon>Bacteroidota</taxon>
        <taxon>Flavobacteriia</taxon>
        <taxon>Flavobacteriales</taxon>
        <taxon>Flavobacteriaceae</taxon>
        <taxon>Aquimarina</taxon>
    </lineage>
</organism>
<dbReference type="Proteomes" id="UP001500459">
    <property type="component" value="Unassembled WGS sequence"/>
</dbReference>
<dbReference type="EMBL" id="BAABCW010000008">
    <property type="protein sequence ID" value="GAA3509444.1"/>
    <property type="molecule type" value="Genomic_DNA"/>
</dbReference>
<evidence type="ECO:0000313" key="1">
    <source>
        <dbReference type="EMBL" id="GAA3509444.1"/>
    </source>
</evidence>
<keyword evidence="2" id="KW-1185">Reference proteome</keyword>
<dbReference type="RefSeq" id="WP_344927413.1">
    <property type="nucleotide sequence ID" value="NZ_BAABCW010000008.1"/>
</dbReference>
<name>A0ABP6ULY6_9FLAO</name>
<gene>
    <name evidence="1" type="ORF">GCM10022393_22390</name>
</gene>
<accession>A0ABP6ULY6</accession>
<evidence type="ECO:0000313" key="2">
    <source>
        <dbReference type="Proteomes" id="UP001500459"/>
    </source>
</evidence>
<reference evidence="2" key="1">
    <citation type="journal article" date="2019" name="Int. J. Syst. Evol. Microbiol.">
        <title>The Global Catalogue of Microorganisms (GCM) 10K type strain sequencing project: providing services to taxonomists for standard genome sequencing and annotation.</title>
        <authorList>
            <consortium name="The Broad Institute Genomics Platform"/>
            <consortium name="The Broad Institute Genome Sequencing Center for Infectious Disease"/>
            <person name="Wu L."/>
            <person name="Ma J."/>
        </authorList>
    </citation>
    <scope>NUCLEOTIDE SEQUENCE [LARGE SCALE GENOMIC DNA]</scope>
    <source>
        <strain evidence="2">JCM 17106</strain>
    </source>
</reference>